<evidence type="ECO:0000313" key="3">
    <source>
        <dbReference type="Proteomes" id="UP001549145"/>
    </source>
</evidence>
<dbReference type="RefSeq" id="WP_238280288.1">
    <property type="nucleotide sequence ID" value="NZ_BPQL01000082.1"/>
</dbReference>
<dbReference type="Proteomes" id="UP001549145">
    <property type="component" value="Unassembled WGS sequence"/>
</dbReference>
<sequence>MLAEAASVGHSTYRGSRRDGNNPASSRGHNNPEENHRAAFAIDNRNTETP</sequence>
<organism evidence="2 3">
    <name type="scientific">Methylobacterium goesingense</name>
    <dbReference type="NCBI Taxonomy" id="243690"/>
    <lineage>
        <taxon>Bacteria</taxon>
        <taxon>Pseudomonadati</taxon>
        <taxon>Pseudomonadota</taxon>
        <taxon>Alphaproteobacteria</taxon>
        <taxon>Hyphomicrobiales</taxon>
        <taxon>Methylobacteriaceae</taxon>
        <taxon>Methylobacterium</taxon>
    </lineage>
</organism>
<gene>
    <name evidence="2" type="ORF">ABID43_003790</name>
</gene>
<comment type="caution">
    <text evidence="2">The sequence shown here is derived from an EMBL/GenBank/DDBJ whole genome shotgun (WGS) entry which is preliminary data.</text>
</comment>
<evidence type="ECO:0000256" key="1">
    <source>
        <dbReference type="SAM" id="MobiDB-lite"/>
    </source>
</evidence>
<proteinExistence type="predicted"/>
<reference evidence="2 3" key="1">
    <citation type="submission" date="2024-06" db="EMBL/GenBank/DDBJ databases">
        <title>Genomic Encyclopedia of Type Strains, Phase IV (KMG-IV): sequencing the most valuable type-strain genomes for metagenomic binning, comparative biology and taxonomic classification.</title>
        <authorList>
            <person name="Goeker M."/>
        </authorList>
    </citation>
    <scope>NUCLEOTIDE SEQUENCE [LARGE SCALE GENOMIC DNA]</scope>
    <source>
        <strain evidence="2 3">DSM 21331</strain>
    </source>
</reference>
<name>A0ABV2LBW1_9HYPH</name>
<evidence type="ECO:0000313" key="2">
    <source>
        <dbReference type="EMBL" id="MET3694231.1"/>
    </source>
</evidence>
<dbReference type="EMBL" id="JBEPMM010000013">
    <property type="protein sequence ID" value="MET3694231.1"/>
    <property type="molecule type" value="Genomic_DNA"/>
</dbReference>
<accession>A0ABV2LBW1</accession>
<keyword evidence="3" id="KW-1185">Reference proteome</keyword>
<protein>
    <submittedName>
        <fullName evidence="2">Uncharacterized protein</fullName>
    </submittedName>
</protein>
<feature type="region of interest" description="Disordered" evidence="1">
    <location>
        <begin position="1"/>
        <end position="50"/>
    </location>
</feature>